<evidence type="ECO:0000313" key="4">
    <source>
        <dbReference type="Proteomes" id="UP000028090"/>
    </source>
</evidence>
<dbReference type="EMBL" id="JPFU01000004">
    <property type="protein sequence ID" value="KEQ37790.1"/>
    <property type="molecule type" value="Genomic_DNA"/>
</dbReference>
<organism evidence="2 3">
    <name type="scientific">Streptococcus mitis</name>
    <dbReference type="NCBI Taxonomy" id="28037"/>
    <lineage>
        <taxon>Bacteria</taxon>
        <taxon>Bacillati</taxon>
        <taxon>Bacillota</taxon>
        <taxon>Bacilli</taxon>
        <taxon>Lactobacillales</taxon>
        <taxon>Streptococcaceae</taxon>
        <taxon>Streptococcus</taxon>
        <taxon>Streptococcus mitis group</taxon>
    </lineage>
</organism>
<dbReference type="Proteomes" id="UP000028089">
    <property type="component" value="Unassembled WGS sequence"/>
</dbReference>
<name>A0A081PU73_STRMT</name>
<dbReference type="AlphaFoldDB" id="A0A081PU73"/>
<comment type="caution">
    <text evidence="2">The sequence shown here is derived from an EMBL/GenBank/DDBJ whole genome shotgun (WGS) entry which is preliminary data.</text>
</comment>
<reference evidence="3 4" key="1">
    <citation type="submission" date="2014-05" db="EMBL/GenBank/DDBJ databases">
        <authorList>
            <person name="Daugherty S.C."/>
            <person name="Tallon L.J."/>
            <person name="Sadzewicz L."/>
            <person name="Kilian M."/>
            <person name="Tettelin H."/>
        </authorList>
    </citation>
    <scope>NUCLEOTIDE SEQUENCE [LARGE SCALE GENOMIC DNA]</scope>
    <source>
        <strain evidence="2 3">SK578</strain>
        <strain evidence="1 4">SK629</strain>
    </source>
</reference>
<proteinExistence type="predicted"/>
<accession>A0A081PU73</accession>
<sequence>MPIKNEISLLHLIIFFEHQIHLKLSAILSTKKGLFVK</sequence>
<dbReference type="Proteomes" id="UP000028090">
    <property type="component" value="Unassembled WGS sequence"/>
</dbReference>
<gene>
    <name evidence="2" type="ORF">SK578_0227</name>
    <name evidence="1" type="ORF">SK629_0300</name>
</gene>
<evidence type="ECO:0000313" key="2">
    <source>
        <dbReference type="EMBL" id="KEQ47384.1"/>
    </source>
</evidence>
<evidence type="ECO:0000313" key="3">
    <source>
        <dbReference type="Proteomes" id="UP000028089"/>
    </source>
</evidence>
<evidence type="ECO:0000313" key="1">
    <source>
        <dbReference type="EMBL" id="KEQ37790.1"/>
    </source>
</evidence>
<protein>
    <submittedName>
        <fullName evidence="2">Uncharacterized protein</fullName>
    </submittedName>
</protein>
<dbReference type="PATRIC" id="fig|28037.100.peg.1482"/>
<dbReference type="EMBL" id="JPFY01000010">
    <property type="protein sequence ID" value="KEQ47384.1"/>
    <property type="molecule type" value="Genomic_DNA"/>
</dbReference>